<proteinExistence type="predicted"/>
<evidence type="ECO:0000256" key="1">
    <source>
        <dbReference type="SAM" id="Phobius"/>
    </source>
</evidence>
<sequence length="211" mass="23831">MTTAHIPYWRALRFYSKPWRERHGADMVAMMLDASDNGEDPLSGHGRRSLMWSGLRQRFASGPYVWFWIAVTSISLGLHQWASHRNIQIRQQAERFGDRDVDMAAYAMVLGSAILFVLCLTILTVSLLHRPAFPRPVDGFVARSWPGWTLFALGTLSWLGVPMILGSLVVGVRRYRAGGGMEFRLLAIFSAFVLGFQVTVLLPVVNMLFFI</sequence>
<dbReference type="EMBL" id="BONY01000001">
    <property type="protein sequence ID" value="GIH02056.1"/>
    <property type="molecule type" value="Genomic_DNA"/>
</dbReference>
<feature type="transmembrane region" description="Helical" evidence="1">
    <location>
        <begin position="148"/>
        <end position="171"/>
    </location>
</feature>
<evidence type="ECO:0000313" key="2">
    <source>
        <dbReference type="EMBL" id="GIH02056.1"/>
    </source>
</evidence>
<organism evidence="2 3">
    <name type="scientific">Rhizocola hellebori</name>
    <dbReference type="NCBI Taxonomy" id="1392758"/>
    <lineage>
        <taxon>Bacteria</taxon>
        <taxon>Bacillati</taxon>
        <taxon>Actinomycetota</taxon>
        <taxon>Actinomycetes</taxon>
        <taxon>Micromonosporales</taxon>
        <taxon>Micromonosporaceae</taxon>
        <taxon>Rhizocola</taxon>
    </lineage>
</organism>
<name>A0A8J3Q1T7_9ACTN</name>
<feature type="transmembrane region" description="Helical" evidence="1">
    <location>
        <begin position="103"/>
        <end position="128"/>
    </location>
</feature>
<feature type="transmembrane region" description="Helical" evidence="1">
    <location>
        <begin position="64"/>
        <end position="82"/>
    </location>
</feature>
<gene>
    <name evidence="2" type="ORF">Rhe02_01230</name>
</gene>
<keyword evidence="1" id="KW-0812">Transmembrane</keyword>
<protein>
    <submittedName>
        <fullName evidence="2">Uncharacterized protein</fullName>
    </submittedName>
</protein>
<reference evidence="2" key="1">
    <citation type="submission" date="2021-01" db="EMBL/GenBank/DDBJ databases">
        <title>Whole genome shotgun sequence of Rhizocola hellebori NBRC 109834.</title>
        <authorList>
            <person name="Komaki H."/>
            <person name="Tamura T."/>
        </authorList>
    </citation>
    <scope>NUCLEOTIDE SEQUENCE</scope>
    <source>
        <strain evidence="2">NBRC 109834</strain>
    </source>
</reference>
<keyword evidence="1" id="KW-0472">Membrane</keyword>
<dbReference type="AlphaFoldDB" id="A0A8J3Q1T7"/>
<accession>A0A8J3Q1T7</accession>
<keyword evidence="1" id="KW-1133">Transmembrane helix</keyword>
<dbReference type="Proteomes" id="UP000612899">
    <property type="component" value="Unassembled WGS sequence"/>
</dbReference>
<comment type="caution">
    <text evidence="2">The sequence shown here is derived from an EMBL/GenBank/DDBJ whole genome shotgun (WGS) entry which is preliminary data.</text>
</comment>
<feature type="transmembrane region" description="Helical" evidence="1">
    <location>
        <begin position="183"/>
        <end position="209"/>
    </location>
</feature>
<dbReference type="RefSeq" id="WP_203906005.1">
    <property type="nucleotide sequence ID" value="NZ_BONY01000001.1"/>
</dbReference>
<keyword evidence="3" id="KW-1185">Reference proteome</keyword>
<evidence type="ECO:0000313" key="3">
    <source>
        <dbReference type="Proteomes" id="UP000612899"/>
    </source>
</evidence>